<dbReference type="GeneID" id="93346690"/>
<dbReference type="AlphaFoldDB" id="A0A0F0G3A0"/>
<evidence type="ECO:0000313" key="2">
    <source>
        <dbReference type="Proteomes" id="UP000254400"/>
    </source>
</evidence>
<dbReference type="Proteomes" id="UP000254400">
    <property type="component" value="Unassembled WGS sequence"/>
</dbReference>
<evidence type="ECO:0000313" key="1">
    <source>
        <dbReference type="EMBL" id="SUA70470.1"/>
    </source>
</evidence>
<gene>
    <name evidence="1" type="ORF">NCTC10343_03342</name>
</gene>
<organism evidence="1 2">
    <name type="scientific">Paenibacillus polymyxa</name>
    <name type="common">Bacillus polymyxa</name>
    <dbReference type="NCBI Taxonomy" id="1406"/>
    <lineage>
        <taxon>Bacteria</taxon>
        <taxon>Bacillati</taxon>
        <taxon>Bacillota</taxon>
        <taxon>Bacilli</taxon>
        <taxon>Bacillales</taxon>
        <taxon>Paenibacillaceae</taxon>
        <taxon>Paenibacillus</taxon>
    </lineage>
</organism>
<reference evidence="1 2" key="1">
    <citation type="submission" date="2018-06" db="EMBL/GenBank/DDBJ databases">
        <authorList>
            <consortium name="Pathogen Informatics"/>
            <person name="Doyle S."/>
        </authorList>
    </citation>
    <scope>NUCLEOTIDE SEQUENCE [LARGE SCALE GENOMIC DNA]</scope>
    <source>
        <strain evidence="1 2">NCTC10343</strain>
    </source>
</reference>
<protein>
    <submittedName>
        <fullName evidence="1">Uncharacterized protein</fullName>
    </submittedName>
</protein>
<proteinExistence type="predicted"/>
<accession>A0A0F0G3A0</accession>
<sequence length="139" mass="14936">MMNFFGKKKKQQDAIEHADQLMNKGLSGLFMKGLVPKEHREQINQSLNSARQAQTAANGGLAMAATAVVISVTDTGKLVNFDPIVVLVLDVTEVSGNRYQKTLETLVSKLQIPRPGDVVGLGSNPANPSELIYMGLVTA</sequence>
<dbReference type="EMBL" id="UGSC01000001">
    <property type="protein sequence ID" value="SUA70470.1"/>
    <property type="molecule type" value="Genomic_DNA"/>
</dbReference>
<dbReference type="RefSeq" id="WP_016822155.1">
    <property type="nucleotide sequence ID" value="NZ_CP009909.1"/>
</dbReference>
<name>A0A0F0G3A0_PAEPO</name>